<dbReference type="SUPFAM" id="SSF48498">
    <property type="entry name" value="Tetracyclin repressor-like, C-terminal domain"/>
    <property type="match status" value="1"/>
</dbReference>
<gene>
    <name evidence="4" type="ORF">E1295_09930</name>
</gene>
<organism evidence="4 5">
    <name type="scientific">Nonomuraea mesophila</name>
    <dbReference type="NCBI Taxonomy" id="2530382"/>
    <lineage>
        <taxon>Bacteria</taxon>
        <taxon>Bacillati</taxon>
        <taxon>Actinomycetota</taxon>
        <taxon>Actinomycetes</taxon>
        <taxon>Streptosporangiales</taxon>
        <taxon>Streptosporangiaceae</taxon>
        <taxon>Nonomuraea</taxon>
    </lineage>
</organism>
<name>A0A4R5FT98_9ACTN</name>
<dbReference type="PRINTS" id="PR00455">
    <property type="entry name" value="HTHTETR"/>
</dbReference>
<dbReference type="InterPro" id="IPR050109">
    <property type="entry name" value="HTH-type_TetR-like_transc_reg"/>
</dbReference>
<dbReference type="InterPro" id="IPR009057">
    <property type="entry name" value="Homeodomain-like_sf"/>
</dbReference>
<proteinExistence type="predicted"/>
<feature type="domain" description="HTH tetR-type" evidence="3">
    <location>
        <begin position="15"/>
        <end position="75"/>
    </location>
</feature>
<dbReference type="InterPro" id="IPR036271">
    <property type="entry name" value="Tet_transcr_reg_TetR-rel_C_sf"/>
</dbReference>
<dbReference type="Gene3D" id="1.10.10.60">
    <property type="entry name" value="Homeodomain-like"/>
    <property type="match status" value="1"/>
</dbReference>
<dbReference type="Pfam" id="PF00440">
    <property type="entry name" value="TetR_N"/>
    <property type="match status" value="1"/>
</dbReference>
<dbReference type="InterPro" id="IPR041678">
    <property type="entry name" value="TetR_C_16"/>
</dbReference>
<dbReference type="SUPFAM" id="SSF46689">
    <property type="entry name" value="Homeodomain-like"/>
    <property type="match status" value="1"/>
</dbReference>
<dbReference type="EMBL" id="SMLD01000018">
    <property type="protein sequence ID" value="TDE56709.1"/>
    <property type="molecule type" value="Genomic_DNA"/>
</dbReference>
<dbReference type="InterPro" id="IPR001647">
    <property type="entry name" value="HTH_TetR"/>
</dbReference>
<dbReference type="PROSITE" id="PS50977">
    <property type="entry name" value="HTH_TETR_2"/>
    <property type="match status" value="1"/>
</dbReference>
<evidence type="ECO:0000313" key="4">
    <source>
        <dbReference type="EMBL" id="TDE56709.1"/>
    </source>
</evidence>
<keyword evidence="1 2" id="KW-0238">DNA-binding</keyword>
<reference evidence="4 5" key="1">
    <citation type="submission" date="2019-03" db="EMBL/GenBank/DDBJ databases">
        <title>Draft genome sequences of novel Actinobacteria.</title>
        <authorList>
            <person name="Sahin N."/>
            <person name="Ay H."/>
            <person name="Saygin H."/>
        </authorList>
    </citation>
    <scope>NUCLEOTIDE SEQUENCE [LARGE SCALE GENOMIC DNA]</scope>
    <source>
        <strain evidence="4 5">6K102</strain>
    </source>
</reference>
<protein>
    <submittedName>
        <fullName evidence="4">TetR/AcrR family transcriptional regulator</fullName>
    </submittedName>
</protein>
<dbReference type="Proteomes" id="UP000295136">
    <property type="component" value="Unassembled WGS sequence"/>
</dbReference>
<dbReference type="RefSeq" id="WP_132629865.1">
    <property type="nucleotide sequence ID" value="NZ_SMLD01000018.1"/>
</dbReference>
<evidence type="ECO:0000256" key="2">
    <source>
        <dbReference type="PROSITE-ProRule" id="PRU00335"/>
    </source>
</evidence>
<sequence>MSDHRPRLSRAERRRQTENRILAAARRLFATLGYDRTTIRGVAAAAETDPGLVMRYFGSKDALFARVAEVAPDQPVAGTPEEVAELLLAAVAGKLESDAPGTLAMLRSMLTHPDAGDEVRAAIAEQQRQVSASLPTDDAVLRAGLVGALTIGVLLSRHLLQLEGVRDAGAAEIVSVLRPAVHAITQGAAEPDPRSPRRR</sequence>
<evidence type="ECO:0000256" key="1">
    <source>
        <dbReference type="ARBA" id="ARBA00023125"/>
    </source>
</evidence>
<dbReference type="PANTHER" id="PTHR30055">
    <property type="entry name" value="HTH-TYPE TRANSCRIPTIONAL REGULATOR RUTR"/>
    <property type="match status" value="1"/>
</dbReference>
<evidence type="ECO:0000313" key="5">
    <source>
        <dbReference type="Proteomes" id="UP000295136"/>
    </source>
</evidence>
<evidence type="ECO:0000259" key="3">
    <source>
        <dbReference type="PROSITE" id="PS50977"/>
    </source>
</evidence>
<dbReference type="GO" id="GO:0003700">
    <property type="term" value="F:DNA-binding transcription factor activity"/>
    <property type="evidence" value="ECO:0007669"/>
    <property type="project" value="TreeGrafter"/>
</dbReference>
<dbReference type="AlphaFoldDB" id="A0A4R5FT98"/>
<accession>A0A4R5FT98</accession>
<dbReference type="Gene3D" id="1.10.357.10">
    <property type="entry name" value="Tetracycline Repressor, domain 2"/>
    <property type="match status" value="1"/>
</dbReference>
<comment type="caution">
    <text evidence="4">The sequence shown here is derived from an EMBL/GenBank/DDBJ whole genome shotgun (WGS) entry which is preliminary data.</text>
</comment>
<dbReference type="Pfam" id="PF17920">
    <property type="entry name" value="TetR_C_16"/>
    <property type="match status" value="1"/>
</dbReference>
<dbReference type="GO" id="GO:0000976">
    <property type="term" value="F:transcription cis-regulatory region binding"/>
    <property type="evidence" value="ECO:0007669"/>
    <property type="project" value="TreeGrafter"/>
</dbReference>
<feature type="DNA-binding region" description="H-T-H motif" evidence="2">
    <location>
        <begin position="38"/>
        <end position="57"/>
    </location>
</feature>
<keyword evidence="5" id="KW-1185">Reference proteome</keyword>
<dbReference type="PANTHER" id="PTHR30055:SF235">
    <property type="entry name" value="TRANSCRIPTIONAL REGULATORY PROTEIN"/>
    <property type="match status" value="1"/>
</dbReference>